<sequence>MSPARVMSMGKVLRVKRLVRPAVPSKPLSMGDVPIEDSLSGGIVIAAPRTVTNTGLSSEVGKHELSNMLLKSGGGAKVALGRATYDSLRTTATSVDVPPHAVTARKVTNESYIAKLGFHLSVVVEGLHQCLQVPAVLSVLIGELGTAGGVRGAVAITIAEQGAEVKVTICSDGKEVLCRLSNLVA</sequence>
<gene>
    <name evidence="1" type="ORF">AUEXF2481DRAFT_40283</name>
</gene>
<protein>
    <submittedName>
        <fullName evidence="1">Uncharacterized protein</fullName>
    </submittedName>
</protein>
<proteinExistence type="predicted"/>
<dbReference type="OrthoDB" id="10350261at2759"/>
<evidence type="ECO:0000313" key="1">
    <source>
        <dbReference type="EMBL" id="KEQ95018.1"/>
    </source>
</evidence>
<name>A0A074YB46_AURSE</name>
<dbReference type="RefSeq" id="XP_013343521.1">
    <property type="nucleotide sequence ID" value="XM_013488067.1"/>
</dbReference>
<organism evidence="1 2">
    <name type="scientific">Aureobasidium subglaciale (strain EXF-2481)</name>
    <name type="common">Aureobasidium pullulans var. subglaciale</name>
    <dbReference type="NCBI Taxonomy" id="1043005"/>
    <lineage>
        <taxon>Eukaryota</taxon>
        <taxon>Fungi</taxon>
        <taxon>Dikarya</taxon>
        <taxon>Ascomycota</taxon>
        <taxon>Pezizomycotina</taxon>
        <taxon>Dothideomycetes</taxon>
        <taxon>Dothideomycetidae</taxon>
        <taxon>Dothideales</taxon>
        <taxon>Saccotheciaceae</taxon>
        <taxon>Aureobasidium</taxon>
    </lineage>
</organism>
<dbReference type="GeneID" id="25366563"/>
<dbReference type="Proteomes" id="UP000030641">
    <property type="component" value="Unassembled WGS sequence"/>
</dbReference>
<dbReference type="AlphaFoldDB" id="A0A074YB46"/>
<dbReference type="HOGENOM" id="CLU_1461032_0_0_1"/>
<keyword evidence="2" id="KW-1185">Reference proteome</keyword>
<evidence type="ECO:0000313" key="2">
    <source>
        <dbReference type="Proteomes" id="UP000030641"/>
    </source>
</evidence>
<accession>A0A074YB46</accession>
<dbReference type="InParanoid" id="A0A074YB46"/>
<dbReference type="EMBL" id="KL584760">
    <property type="protein sequence ID" value="KEQ95018.1"/>
    <property type="molecule type" value="Genomic_DNA"/>
</dbReference>
<reference evidence="1 2" key="1">
    <citation type="journal article" date="2014" name="BMC Genomics">
        <title>Genome sequencing of four Aureobasidium pullulans varieties: biotechnological potential, stress tolerance, and description of new species.</title>
        <authorList>
            <person name="Gostin Ar C."/>
            <person name="Ohm R.A."/>
            <person name="Kogej T."/>
            <person name="Sonjak S."/>
            <person name="Turk M."/>
            <person name="Zajc J."/>
            <person name="Zalar P."/>
            <person name="Grube M."/>
            <person name="Sun H."/>
            <person name="Han J."/>
            <person name="Sharma A."/>
            <person name="Chiniquy J."/>
            <person name="Ngan C.Y."/>
            <person name="Lipzen A."/>
            <person name="Barry K."/>
            <person name="Grigoriev I.V."/>
            <person name="Gunde-Cimerman N."/>
        </authorList>
    </citation>
    <scope>NUCLEOTIDE SEQUENCE [LARGE SCALE GENOMIC DNA]</scope>
    <source>
        <strain evidence="1 2">EXF-2481</strain>
    </source>
</reference>